<accession>A0A2A9NH58</accession>
<sequence>MPHPSTISGRVHAKLKKRRVDGYETDVGYVSDGKATRGKGSKQSGLVYKKNDNLAQKGADRQASAHSEREPVMEKGEKKKVKSFLSRGIAKESNGRGSPLPKGYETDIHLRKNKFSRRKKTRTGDVGYETDVGYFSNSTTSTPKKSRSRFFKLGSKSQQNDTGQSLQGHPDTLSIPLPIASKFGTTLGGETLPVLPPLPFLDTNLATSFPTPNSLSSTSSVSPLLSTPPPLSEKVSSLFPSQSSKGAVMDKRVRDSDVSGESYRSSMSTGSSLLPGENRSPGRRGFRFLSPSKFSTSSPSKFPAISLPITRAVSPAPANSQMRVEIIAQPSDAFHSSPSSSQFHNGPRPHTTPSSPTRCTASSSFLSPHSHQRPLSPTMFLPHTPPVIISSAPSPTMSPSVSRVSSLQPRYSPVRTSFNASLSPLPRQLPIRERSPSPIPSSEYIVPSPSAINILYQEQVNRSNPAVSSTVMFSHYDIPPPNPPPSVPLPRVPETSKDDEVLPDVFSAHGESLIRSLSCAGRGKDAPFPTKPILPSNVRPCQTKNNGDVDNKTGRDGKGLRGYIHERPDHDIYEGGQGLLDLLDRFEAISDPNDDQGIALDRNRSHEALPDILHADANVFNGGADVSFRADKRISESTFVQSRPRSSVYSDQQDAYEDRQSRWSESIYSRASFLDSTKSGEVRDRFVKRVEAMLDEAGLERGNRRRWAVNEVPPVPKLPEALAKSNFKSSRNDIDQEMVQ</sequence>
<feature type="compositionally biased region" description="Low complexity" evidence="1">
    <location>
        <begin position="211"/>
        <end position="225"/>
    </location>
</feature>
<feature type="compositionally biased region" description="Basic and acidic residues" evidence="1">
    <location>
        <begin position="66"/>
        <end position="77"/>
    </location>
</feature>
<feature type="compositionally biased region" description="Polar residues" evidence="1">
    <location>
        <begin position="262"/>
        <end position="272"/>
    </location>
</feature>
<protein>
    <submittedName>
        <fullName evidence="2">Uncharacterized protein</fullName>
    </submittedName>
</protein>
<dbReference type="STRING" id="703135.A0A2A9NH58"/>
<name>A0A2A9NH58_9AGAR</name>
<reference evidence="2 3" key="1">
    <citation type="submission" date="2014-02" db="EMBL/GenBank/DDBJ databases">
        <title>Transposable element dynamics among asymbiotic and ectomycorrhizal Amanita fungi.</title>
        <authorList>
            <consortium name="DOE Joint Genome Institute"/>
            <person name="Hess J."/>
            <person name="Skrede I."/>
            <person name="Wolfe B."/>
            <person name="LaButti K."/>
            <person name="Ohm R.A."/>
            <person name="Grigoriev I.V."/>
            <person name="Pringle A."/>
        </authorList>
    </citation>
    <scope>NUCLEOTIDE SEQUENCE [LARGE SCALE GENOMIC DNA]</scope>
    <source>
        <strain evidence="2 3">SKay4041</strain>
    </source>
</reference>
<feature type="region of interest" description="Disordered" evidence="1">
    <location>
        <begin position="527"/>
        <end position="557"/>
    </location>
</feature>
<evidence type="ECO:0000313" key="2">
    <source>
        <dbReference type="EMBL" id="PFH47052.1"/>
    </source>
</evidence>
<evidence type="ECO:0000256" key="1">
    <source>
        <dbReference type="SAM" id="MobiDB-lite"/>
    </source>
</evidence>
<feature type="region of interest" description="Disordered" evidence="1">
    <location>
        <begin position="1"/>
        <end position="173"/>
    </location>
</feature>
<feature type="compositionally biased region" description="Polar residues" evidence="1">
    <location>
        <begin position="361"/>
        <end position="375"/>
    </location>
</feature>
<feature type="compositionally biased region" description="Basic and acidic residues" evidence="1">
    <location>
        <begin position="248"/>
        <end position="257"/>
    </location>
</feature>
<dbReference type="AlphaFoldDB" id="A0A2A9NH58"/>
<dbReference type="Proteomes" id="UP000242287">
    <property type="component" value="Unassembled WGS sequence"/>
</dbReference>
<keyword evidence="3" id="KW-1185">Reference proteome</keyword>
<dbReference type="EMBL" id="KZ302138">
    <property type="protein sequence ID" value="PFH47052.1"/>
    <property type="molecule type" value="Genomic_DNA"/>
</dbReference>
<feature type="compositionally biased region" description="Polar residues" evidence="1">
    <location>
        <begin position="155"/>
        <end position="167"/>
    </location>
</feature>
<proteinExistence type="predicted"/>
<gene>
    <name evidence="2" type="ORF">AMATHDRAFT_50590</name>
</gene>
<feature type="compositionally biased region" description="Basic and acidic residues" evidence="1">
    <location>
        <begin position="547"/>
        <end position="557"/>
    </location>
</feature>
<dbReference type="OrthoDB" id="2690066at2759"/>
<feature type="compositionally biased region" description="Basic residues" evidence="1">
    <location>
        <begin position="111"/>
        <end position="121"/>
    </location>
</feature>
<feature type="compositionally biased region" description="Low complexity" evidence="1">
    <location>
        <begin position="290"/>
        <end position="301"/>
    </location>
</feature>
<evidence type="ECO:0000313" key="3">
    <source>
        <dbReference type="Proteomes" id="UP000242287"/>
    </source>
</evidence>
<organism evidence="2 3">
    <name type="scientific">Amanita thiersii Skay4041</name>
    <dbReference type="NCBI Taxonomy" id="703135"/>
    <lineage>
        <taxon>Eukaryota</taxon>
        <taxon>Fungi</taxon>
        <taxon>Dikarya</taxon>
        <taxon>Basidiomycota</taxon>
        <taxon>Agaricomycotina</taxon>
        <taxon>Agaricomycetes</taxon>
        <taxon>Agaricomycetidae</taxon>
        <taxon>Agaricales</taxon>
        <taxon>Pluteineae</taxon>
        <taxon>Amanitaceae</taxon>
        <taxon>Amanita</taxon>
    </lineage>
</organism>
<feature type="compositionally biased region" description="Polar residues" evidence="1">
    <location>
        <begin position="234"/>
        <end position="245"/>
    </location>
</feature>
<feature type="region of interest" description="Disordered" evidence="1">
    <location>
        <begin position="332"/>
        <end position="376"/>
    </location>
</feature>
<feature type="compositionally biased region" description="Low complexity" evidence="1">
    <location>
        <begin position="332"/>
        <end position="360"/>
    </location>
</feature>
<feature type="region of interest" description="Disordered" evidence="1">
    <location>
        <begin position="720"/>
        <end position="740"/>
    </location>
</feature>
<feature type="region of interest" description="Disordered" evidence="1">
    <location>
        <begin position="211"/>
        <end position="301"/>
    </location>
</feature>